<name>A0A1Y6BRM8_9BACT</name>
<sequence>MRVLLSLCIILSSTCFAKDYGEALKPNLPKISLKKDEKLKNLNKPIELKGQVKKVCQKKGCWMVLDDGHDAIRITFKGYSFFVPMKLEGQTVRAQGILQKKVRTVGQQKHFLEDAGASQKEIDKIKDDKTVYEFVATGVKTENTI</sequence>
<proteinExistence type="predicted"/>
<dbReference type="AlphaFoldDB" id="A0A1Y6BRM8"/>
<reference evidence="3" key="1">
    <citation type="submission" date="2017-04" db="EMBL/GenBank/DDBJ databases">
        <authorList>
            <person name="Varghese N."/>
            <person name="Submissions S."/>
        </authorList>
    </citation>
    <scope>NUCLEOTIDE SEQUENCE [LARGE SCALE GENOMIC DNA]</scope>
    <source>
        <strain evidence="3">RKEM611</strain>
    </source>
</reference>
<protein>
    <recommendedName>
        <fullName evidence="4">DUF4920 domain-containing protein</fullName>
    </recommendedName>
</protein>
<feature type="signal peptide" evidence="1">
    <location>
        <begin position="1"/>
        <end position="17"/>
    </location>
</feature>
<accession>A0A1Y6BRM8</accession>
<dbReference type="EMBL" id="FWZT01000006">
    <property type="protein sequence ID" value="SMF17444.1"/>
    <property type="molecule type" value="Genomic_DNA"/>
</dbReference>
<keyword evidence="3" id="KW-1185">Reference proteome</keyword>
<dbReference type="Proteomes" id="UP000192907">
    <property type="component" value="Unassembled WGS sequence"/>
</dbReference>
<keyword evidence="1" id="KW-0732">Signal</keyword>
<gene>
    <name evidence="2" type="ORF">SAMN06296036_106115</name>
</gene>
<organism evidence="2 3">
    <name type="scientific">Pseudobacteriovorax antillogorgiicola</name>
    <dbReference type="NCBI Taxonomy" id="1513793"/>
    <lineage>
        <taxon>Bacteria</taxon>
        <taxon>Pseudomonadati</taxon>
        <taxon>Bdellovibrionota</taxon>
        <taxon>Oligoflexia</taxon>
        <taxon>Oligoflexales</taxon>
        <taxon>Pseudobacteriovoracaceae</taxon>
        <taxon>Pseudobacteriovorax</taxon>
    </lineage>
</organism>
<dbReference type="InterPro" id="IPR032577">
    <property type="entry name" value="DUF4920"/>
</dbReference>
<evidence type="ECO:0008006" key="4">
    <source>
        <dbReference type="Google" id="ProtNLM"/>
    </source>
</evidence>
<dbReference type="OrthoDB" id="129527at2"/>
<evidence type="ECO:0000313" key="3">
    <source>
        <dbReference type="Proteomes" id="UP000192907"/>
    </source>
</evidence>
<evidence type="ECO:0000256" key="1">
    <source>
        <dbReference type="SAM" id="SignalP"/>
    </source>
</evidence>
<dbReference type="Pfam" id="PF16267">
    <property type="entry name" value="DUF4920"/>
    <property type="match status" value="1"/>
</dbReference>
<evidence type="ECO:0000313" key="2">
    <source>
        <dbReference type="EMBL" id="SMF17444.1"/>
    </source>
</evidence>
<feature type="chain" id="PRO_5012373517" description="DUF4920 domain-containing protein" evidence="1">
    <location>
        <begin position="18"/>
        <end position="145"/>
    </location>
</feature>
<dbReference type="STRING" id="1513793.SAMN06296036_106115"/>
<dbReference type="RefSeq" id="WP_132317919.1">
    <property type="nucleotide sequence ID" value="NZ_FWZT01000006.1"/>
</dbReference>